<keyword evidence="6" id="KW-1185">Reference proteome</keyword>
<feature type="compositionally biased region" description="Polar residues" evidence="3">
    <location>
        <begin position="101"/>
        <end position="110"/>
    </location>
</feature>
<dbReference type="InterPro" id="IPR057670">
    <property type="entry name" value="SH3_retrovirus"/>
</dbReference>
<protein>
    <recommendedName>
        <fullName evidence="4">Retroviral polymerase SH3-like domain-containing protein</fullName>
    </recommendedName>
</protein>
<accession>A0A5N6MC41</accession>
<dbReference type="GO" id="GO:0140662">
    <property type="term" value="F:ATP-dependent protein folding chaperone"/>
    <property type="evidence" value="ECO:0007669"/>
    <property type="project" value="InterPro"/>
</dbReference>
<feature type="compositionally biased region" description="Low complexity" evidence="3">
    <location>
        <begin position="119"/>
        <end position="130"/>
    </location>
</feature>
<evidence type="ECO:0000256" key="2">
    <source>
        <dbReference type="ARBA" id="ARBA00022840"/>
    </source>
</evidence>
<dbReference type="SUPFAM" id="SSF100920">
    <property type="entry name" value="Heat shock protein 70kD (HSP70), peptide-binding domain"/>
    <property type="match status" value="1"/>
</dbReference>
<dbReference type="Pfam" id="PF00012">
    <property type="entry name" value="HSP70"/>
    <property type="match status" value="1"/>
</dbReference>
<evidence type="ECO:0000313" key="6">
    <source>
        <dbReference type="Proteomes" id="UP000326396"/>
    </source>
</evidence>
<feature type="compositionally biased region" description="Polar residues" evidence="3">
    <location>
        <begin position="138"/>
        <end position="182"/>
    </location>
</feature>
<dbReference type="PANTHER" id="PTHR19375">
    <property type="entry name" value="HEAT SHOCK PROTEIN 70KDA"/>
    <property type="match status" value="1"/>
</dbReference>
<dbReference type="InterPro" id="IPR029047">
    <property type="entry name" value="HSP70_peptide-bd_sf"/>
</dbReference>
<evidence type="ECO:0000313" key="5">
    <source>
        <dbReference type="EMBL" id="KAD3338057.1"/>
    </source>
</evidence>
<evidence type="ECO:0000256" key="3">
    <source>
        <dbReference type="SAM" id="MobiDB-lite"/>
    </source>
</evidence>
<gene>
    <name evidence="5" type="ORF">E3N88_33578</name>
</gene>
<comment type="caution">
    <text evidence="5">The sequence shown here is derived from an EMBL/GenBank/DDBJ whole genome shotgun (WGS) entry which is preliminary data.</text>
</comment>
<evidence type="ECO:0000256" key="1">
    <source>
        <dbReference type="ARBA" id="ARBA00022741"/>
    </source>
</evidence>
<evidence type="ECO:0000259" key="4">
    <source>
        <dbReference type="Pfam" id="PF25597"/>
    </source>
</evidence>
<organism evidence="5 6">
    <name type="scientific">Mikania micrantha</name>
    <name type="common">bitter vine</name>
    <dbReference type="NCBI Taxonomy" id="192012"/>
    <lineage>
        <taxon>Eukaryota</taxon>
        <taxon>Viridiplantae</taxon>
        <taxon>Streptophyta</taxon>
        <taxon>Embryophyta</taxon>
        <taxon>Tracheophyta</taxon>
        <taxon>Spermatophyta</taxon>
        <taxon>Magnoliopsida</taxon>
        <taxon>eudicotyledons</taxon>
        <taxon>Gunneridae</taxon>
        <taxon>Pentapetalae</taxon>
        <taxon>asterids</taxon>
        <taxon>campanulids</taxon>
        <taxon>Asterales</taxon>
        <taxon>Asteraceae</taxon>
        <taxon>Asteroideae</taxon>
        <taxon>Heliantheae alliance</taxon>
        <taxon>Eupatorieae</taxon>
        <taxon>Mikania</taxon>
    </lineage>
</organism>
<feature type="compositionally biased region" description="Pro residues" evidence="3">
    <location>
        <begin position="183"/>
        <end position="195"/>
    </location>
</feature>
<dbReference type="GO" id="GO:0005524">
    <property type="term" value="F:ATP binding"/>
    <property type="evidence" value="ECO:0007669"/>
    <property type="project" value="UniProtKB-KW"/>
</dbReference>
<dbReference type="EMBL" id="SZYD01000016">
    <property type="protein sequence ID" value="KAD3338057.1"/>
    <property type="molecule type" value="Genomic_DNA"/>
</dbReference>
<feature type="domain" description="Retroviral polymerase SH3-like" evidence="4">
    <location>
        <begin position="17"/>
        <end position="78"/>
    </location>
</feature>
<dbReference type="AlphaFoldDB" id="A0A5N6MC41"/>
<dbReference type="InterPro" id="IPR013126">
    <property type="entry name" value="Hsp_70_fam"/>
</dbReference>
<dbReference type="Pfam" id="PF25597">
    <property type="entry name" value="SH3_retrovirus"/>
    <property type="match status" value="1"/>
</dbReference>
<feature type="region of interest" description="Disordered" evidence="3">
    <location>
        <begin position="99"/>
        <end position="210"/>
    </location>
</feature>
<dbReference type="PRINTS" id="PR00301">
    <property type="entry name" value="HEATSHOCK70"/>
</dbReference>
<keyword evidence="2" id="KW-0067">ATP-binding</keyword>
<proteinExistence type="predicted"/>
<keyword evidence="1" id="KW-0547">Nucleotide-binding</keyword>
<reference evidence="5 6" key="1">
    <citation type="submission" date="2019-05" db="EMBL/GenBank/DDBJ databases">
        <title>Mikania micrantha, genome provides insights into the molecular mechanism of rapid growth.</title>
        <authorList>
            <person name="Liu B."/>
        </authorList>
    </citation>
    <scope>NUCLEOTIDE SEQUENCE [LARGE SCALE GENOMIC DNA]</scope>
    <source>
        <strain evidence="5">NLD-2019</strain>
        <tissue evidence="5">Leaf</tissue>
    </source>
</reference>
<dbReference type="Gene3D" id="2.60.34.10">
    <property type="entry name" value="Substrate Binding Domain Of DNAk, Chain A, domain 1"/>
    <property type="match status" value="1"/>
</dbReference>
<name>A0A5N6MC41_9ASTR</name>
<sequence length="402" mass="45313">MLYKLPPPYTKLKPFGCLCFPWLRPYASSKLHPRSTKCIFLGYSSSKSAYKCYDPTSHRLYHSRHVEFIDDIFPFTTQGTPMNPLPTPEIFIPTVTKKSKTPTIPTQTHAHVNHPMQPTSTHNNTTSTTTEPLEPSILNPSSSSDTSPIILPQSDTTHTSPQPDTTPSPIQSQTATPVTNISPQPPTFQPPPPTRPQRDRKPNPKYYNSNTTLHTLPLLNTVPLSLGVDAHDGIFSAIIPRNTPIPVANERIYFTTIDNQTSIHFNAYHGERSIAKENKWLGEFEVVVLPAPKGKSKVKVVFSVDDNGTLNCWVKEFITGLKKKIIINHNTDKPSDEVIQMMVNDAEKHKLEDQEFIKIMCARNVLEEYIYNVNKEMMTIGITAKTRLHAEEIKKMEIAIVH</sequence>
<dbReference type="Proteomes" id="UP000326396">
    <property type="component" value="Linkage Group LG6"/>
</dbReference>